<gene>
    <name evidence="2" type="ORF">SAMN05192530_104128</name>
</gene>
<evidence type="ECO:0000256" key="1">
    <source>
        <dbReference type="SAM" id="SignalP"/>
    </source>
</evidence>
<reference evidence="2 3" key="1">
    <citation type="submission" date="2016-10" db="EMBL/GenBank/DDBJ databases">
        <authorList>
            <person name="de Groot N.N."/>
        </authorList>
    </citation>
    <scope>NUCLEOTIDE SEQUENCE [LARGE SCALE GENOMIC DNA]</scope>
    <source>
        <strain evidence="3">L7-484,KACC 16230,DSM 25025</strain>
    </source>
</reference>
<dbReference type="AlphaFoldDB" id="A0A1H0HJ80"/>
<feature type="chain" id="PRO_5011713305" description="Alpha/beta hydrolase family protein" evidence="1">
    <location>
        <begin position="20"/>
        <end position="526"/>
    </location>
</feature>
<dbReference type="SUPFAM" id="SSF53474">
    <property type="entry name" value="alpha/beta-Hydrolases"/>
    <property type="match status" value="1"/>
</dbReference>
<dbReference type="EMBL" id="FNIT01000004">
    <property type="protein sequence ID" value="SDO19269.1"/>
    <property type="molecule type" value="Genomic_DNA"/>
</dbReference>
<feature type="signal peptide" evidence="1">
    <location>
        <begin position="1"/>
        <end position="19"/>
    </location>
</feature>
<evidence type="ECO:0000313" key="3">
    <source>
        <dbReference type="Proteomes" id="UP000198793"/>
    </source>
</evidence>
<accession>A0A1H0HJ80</accession>
<dbReference type="Gene3D" id="3.40.50.1820">
    <property type="entry name" value="alpha/beta hydrolase"/>
    <property type="match status" value="1"/>
</dbReference>
<proteinExistence type="predicted"/>
<dbReference type="InterPro" id="IPR029058">
    <property type="entry name" value="AB_hydrolase_fold"/>
</dbReference>
<organism evidence="2 3">
    <name type="scientific">Aureimonas jatrophae</name>
    <dbReference type="NCBI Taxonomy" id="1166073"/>
    <lineage>
        <taxon>Bacteria</taxon>
        <taxon>Pseudomonadati</taxon>
        <taxon>Pseudomonadota</taxon>
        <taxon>Alphaproteobacteria</taxon>
        <taxon>Hyphomicrobiales</taxon>
        <taxon>Aurantimonadaceae</taxon>
        <taxon>Aureimonas</taxon>
    </lineage>
</organism>
<protein>
    <recommendedName>
        <fullName evidence="4">Alpha/beta hydrolase family protein</fullName>
    </recommendedName>
</protein>
<evidence type="ECO:0008006" key="4">
    <source>
        <dbReference type="Google" id="ProtNLM"/>
    </source>
</evidence>
<sequence>MRGIIWAAALALAAGTAQAQDKPVVNAGTPAPDCTARVNYDRNADLPGYLDGDGICQPFLPLNQLIPTGRDASFYTADFTDAAIRQRWQSCKADEACAAAARKGAQGFARVETRETGTVGATGKIDPEGDVDLAAIRRPAFFGQEPYREPIAASDARAYTVEFTAPRDTLERTQLGKTGEIKLRGWYIRGDGIRSEDGTRQRALVVMNNGGGNEITAVDDPRSQLVTRDAASGKFTLSETPDGLTEEAGMRHWRGFAAAFHAAGFDVLVTDRRGNGISGGMNGFNTAEQANDMMREFDQLRAGEGLRALGAEGGTLTGRAAADAILQGADITAMPIVLMGYSRGSYAVAYAMQKNFVADCNRDMPGGTCGPALGRANIKGAILYGPNSGGLGTRVAGHDMIEAALREEFTTTYYPDGEVAAGVARWPALQIVKGTWDYVEGMEGAFASYQRATGLKDLFVFHGPHGLATQSDGNMALAGDRMARFARAAALGQGRLEGTTPPADLRDLVLSAPPVWDTNTGPAQQP</sequence>
<evidence type="ECO:0000313" key="2">
    <source>
        <dbReference type="EMBL" id="SDO19269.1"/>
    </source>
</evidence>
<keyword evidence="1" id="KW-0732">Signal</keyword>
<keyword evidence="3" id="KW-1185">Reference proteome</keyword>
<dbReference type="RefSeq" id="WP_210184164.1">
    <property type="nucleotide sequence ID" value="NZ_FNIT01000004.1"/>
</dbReference>
<dbReference type="STRING" id="1166073.SAMN05192530_104128"/>
<dbReference type="Proteomes" id="UP000198793">
    <property type="component" value="Unassembled WGS sequence"/>
</dbReference>
<name>A0A1H0HJ80_9HYPH</name>